<evidence type="ECO:0000256" key="1">
    <source>
        <dbReference type="SAM" id="MobiDB-lite"/>
    </source>
</evidence>
<organism evidence="3 4">
    <name type="scientific">Pelagovum pacificum</name>
    <dbReference type="NCBI Taxonomy" id="2588711"/>
    <lineage>
        <taxon>Bacteria</taxon>
        <taxon>Pseudomonadati</taxon>
        <taxon>Pseudomonadota</taxon>
        <taxon>Alphaproteobacteria</taxon>
        <taxon>Rhodobacterales</taxon>
        <taxon>Paracoccaceae</taxon>
        <taxon>Pelagovum</taxon>
    </lineage>
</organism>
<dbReference type="Proteomes" id="UP000314011">
    <property type="component" value="Unassembled WGS sequence"/>
</dbReference>
<evidence type="ECO:0008006" key="5">
    <source>
        <dbReference type="Google" id="ProtNLM"/>
    </source>
</evidence>
<sequence length="519" mass="55306">MRHIAILCALLAAPVSAQQDESGSPMSAIDWLSDSITAPPPAAAATGPTQSARADEDPIANSATSPSVTVLPLDAATPDRVGLLPSGVTGLPRTLWSGSDAETLATLIAAEQTQTLPAMQDLLRMLLLAEAEPPAESDAPGQLFLSRIDKLLDLGALDPALEMLEAAGPGQPDIFRRYFDVALLTGRETRACRLLSDKPELAPTLSARIFCLAHVGDWPAAALTLNAADALEDVTDEELDLLSRFLDPATYEGLPPLRVPDRVSPLDFRIREGIGEPLPTYDLPRAFAHADLRTITGWKARLEAAERLARVGAIEDGVLLDLYTLQQPAASGGVWDRAEAIQALDSALGGRNDDRVAEALQPAWDAARAARIEVPFARFFGPALAERDLDGAAGALAFRIGLLSNEYEELALDHEPASTEDAFLAAIARGEAPDEVPDMRMADAVATAFTNPPPMERLIEMVGEDRLGEAALRGISLFDVGTAGDAETLTEALGFFRAVGLEETARRGALQVLLLERNW</sequence>
<dbReference type="EMBL" id="VFFF01000001">
    <property type="protein sequence ID" value="TNY32034.1"/>
    <property type="molecule type" value="Genomic_DNA"/>
</dbReference>
<feature type="region of interest" description="Disordered" evidence="1">
    <location>
        <begin position="22"/>
        <end position="66"/>
    </location>
</feature>
<keyword evidence="2" id="KW-0732">Signal</keyword>
<name>A0A5C5GD04_9RHOB</name>
<evidence type="ECO:0000256" key="2">
    <source>
        <dbReference type="SAM" id="SignalP"/>
    </source>
</evidence>
<feature type="chain" id="PRO_5023131433" description="Lytic transglycosylase domain-containing protein" evidence="2">
    <location>
        <begin position="18"/>
        <end position="519"/>
    </location>
</feature>
<gene>
    <name evidence="3" type="ORF">FHY64_01660</name>
</gene>
<evidence type="ECO:0000313" key="3">
    <source>
        <dbReference type="EMBL" id="TNY32034.1"/>
    </source>
</evidence>
<protein>
    <recommendedName>
        <fullName evidence="5">Lytic transglycosylase domain-containing protein</fullName>
    </recommendedName>
</protein>
<evidence type="ECO:0000313" key="4">
    <source>
        <dbReference type="Proteomes" id="UP000314011"/>
    </source>
</evidence>
<reference evidence="3 4" key="1">
    <citation type="submission" date="2019-06" db="EMBL/GenBank/DDBJ databases">
        <title>Genome of new Rhodobacteraceae sp. SM1903.</title>
        <authorList>
            <person name="Ren X."/>
        </authorList>
    </citation>
    <scope>NUCLEOTIDE SEQUENCE [LARGE SCALE GENOMIC DNA]</scope>
    <source>
        <strain evidence="3 4">SM1903</strain>
    </source>
</reference>
<keyword evidence="4" id="KW-1185">Reference proteome</keyword>
<dbReference type="AlphaFoldDB" id="A0A5C5GD04"/>
<accession>A0A5C5GD04</accession>
<dbReference type="OrthoDB" id="7929427at2"/>
<comment type="caution">
    <text evidence="3">The sequence shown here is derived from an EMBL/GenBank/DDBJ whole genome shotgun (WGS) entry which is preliminary data.</text>
</comment>
<feature type="signal peptide" evidence="2">
    <location>
        <begin position="1"/>
        <end position="17"/>
    </location>
</feature>
<proteinExistence type="predicted"/>